<dbReference type="AlphaFoldDB" id="A0A2T4G5Q5"/>
<reference evidence="3 5" key="2">
    <citation type="submission" date="2018-03" db="EMBL/GenBank/DDBJ databases">
        <title>Diversity of bacteria associated with corn roots inoculated with woodland soils in Canada, and Description of Pseudomonas aylmerense sp. nov.</title>
        <authorList>
            <person name="Tambong J.T."/>
            <person name="Xu R."/>
            <person name="Tchagang C."/>
        </authorList>
    </citation>
    <scope>NUCLEOTIDE SEQUENCE [LARGE SCALE GENOMIC DNA]</scope>
    <source>
        <strain evidence="3 5">S1E44</strain>
    </source>
</reference>
<evidence type="ECO:0000259" key="1">
    <source>
        <dbReference type="Pfam" id="PF16778"/>
    </source>
</evidence>
<dbReference type="Proteomes" id="UP000240571">
    <property type="component" value="Unassembled WGS sequence"/>
</dbReference>
<sequence>MRKYLALNDAREVIAHLIEGVHEIPSDAVLIDAERWYEVTQNIGYTWHFSDDRVLSKHPKIVPLEDPARFERERRDTELAAVIWLRERHRDQKEIGFGTALSDAQFEELLLYIQALRDWPQSPNFPDIEHRPLAPAWIANQTE</sequence>
<dbReference type="EMBL" id="PYWW01000013">
    <property type="protein sequence ID" value="PTC30988.1"/>
    <property type="molecule type" value="Genomic_DNA"/>
</dbReference>
<dbReference type="Proteomes" id="UP000095081">
    <property type="component" value="Unassembled WGS sequence"/>
</dbReference>
<dbReference type="RefSeq" id="WP_065903308.1">
    <property type="nucleotide sequence ID" value="NZ_MAUE01000013.1"/>
</dbReference>
<dbReference type="EMBL" id="MAUE01000013">
    <property type="protein sequence ID" value="OCW28444.1"/>
    <property type="molecule type" value="Genomic_DNA"/>
</dbReference>
<accession>A0A2T4G5Q5</accession>
<evidence type="ECO:0000313" key="2">
    <source>
        <dbReference type="EMBL" id="OCW28444.1"/>
    </source>
</evidence>
<protein>
    <recommendedName>
        <fullName evidence="1">Phage tail assembly chaperone-like domain-containing protein</fullName>
    </recommendedName>
</protein>
<gene>
    <name evidence="2" type="ORF">BBG20_11730</name>
    <name evidence="3" type="ORF">C9382_06705</name>
</gene>
<organism evidence="3 5">
    <name type="scientific">Pseudomonas aylmerensis</name>
    <dbReference type="NCBI Taxonomy" id="1869229"/>
    <lineage>
        <taxon>Bacteria</taxon>
        <taxon>Pseudomonadati</taxon>
        <taxon>Pseudomonadota</taxon>
        <taxon>Gammaproteobacteria</taxon>
        <taxon>Pseudomonadales</taxon>
        <taxon>Pseudomonadaceae</taxon>
        <taxon>Pseudomonas</taxon>
    </lineage>
</organism>
<dbReference type="Pfam" id="PF16778">
    <property type="entry name" value="Phage_tail_APC"/>
    <property type="match status" value="1"/>
</dbReference>
<evidence type="ECO:0000313" key="5">
    <source>
        <dbReference type="Proteomes" id="UP000240571"/>
    </source>
</evidence>
<dbReference type="OrthoDB" id="6465464at2"/>
<evidence type="ECO:0000313" key="4">
    <source>
        <dbReference type="Proteomes" id="UP000095081"/>
    </source>
</evidence>
<keyword evidence="4" id="KW-1185">Reference proteome</keyword>
<dbReference type="InterPro" id="IPR031893">
    <property type="entry name" value="Phage_tail_APC"/>
</dbReference>
<reference evidence="2 4" key="1">
    <citation type="submission" date="2016-06" db="EMBL/GenBank/DDBJ databases">
        <title>Draft genome sequence of Pseudomonas sp. S1E40, a novel strain antagonistic activity to fungal plant pathogen.</title>
        <authorList>
            <person name="Tambong J.T."/>
            <person name="Tchagang C."/>
            <person name="Xu R."/>
        </authorList>
    </citation>
    <scope>NUCLEOTIDE SEQUENCE [LARGE SCALE GENOMIC DNA]</scope>
    <source>
        <strain evidence="2 4">S1E40</strain>
    </source>
</reference>
<feature type="domain" description="Phage tail assembly chaperone-like" evidence="1">
    <location>
        <begin position="71"/>
        <end position="136"/>
    </location>
</feature>
<evidence type="ECO:0000313" key="3">
    <source>
        <dbReference type="EMBL" id="PTC30988.1"/>
    </source>
</evidence>
<comment type="caution">
    <text evidence="3">The sequence shown here is derived from an EMBL/GenBank/DDBJ whole genome shotgun (WGS) entry which is preliminary data.</text>
</comment>
<name>A0A2T4G5Q5_9PSED</name>
<proteinExistence type="predicted"/>